<dbReference type="OrthoDB" id="783096at2759"/>
<comment type="caution">
    <text evidence="5">The sequence shown here is derived from an EMBL/GenBank/DDBJ whole genome shotgun (WGS) entry which is preliminary data.</text>
</comment>
<feature type="region of interest" description="Disordered" evidence="3">
    <location>
        <begin position="18"/>
        <end position="43"/>
    </location>
</feature>
<dbReference type="InterPro" id="IPR051825">
    <property type="entry name" value="SRCIN1"/>
</dbReference>
<sequence length="772" mass="83981">MLQRRASKRFSTYTYNKIAATGSPHKRSGDSQNNLGLGPNVPALPRSPIHMNFLIARDNVESARETSQAGRELLRASSGHRSQDGLSASDNLGSASRPGSHATVAEGSSDQGKDHPSMITEETTEQSILAGQMTPEFSNAFTDAASTPPRGRNLTGSSPHKPDQPCTVFLQLGRDVKKAKLDSMPTIASLRVLFMDRFQFNPGSGSFPEIYLRDPQSGIQYQLEDMSEVKDRVVLSLNIDALDQVKTHIDSGLSNLARELKDLKSTITTLRRQSMPPPPSVVTLKASSRPPTPIQPVPESQFKQTARQVLKSSETTAPSGTQILEPLAESGSPRPPDSASSSSDLRLQQLNGTFKNQYGEVQALRRDLGILRQLYGTFTGETKSLLAGLRSQAEIVKQAATTKVASSRTFIDVGKVKLESQSQDLVTKVESLQDTVEDLKQDVTNRKMKPKPSAMAAVSQSIQMVKAELEQLTNHITTIKPAWKKSWEDELQTIVDEQQLLNYQEDLIKDLKEDLEAVSNLFGHVEHYLDVRKVAKVKPKEFMPITSPISTGGLYGDPKGSLETVLMQVKGLEPNQESRLKAIETAEKLRAKNLEEMSKENEFAQELAGFVGSKKLKMTGGHEEAERMRQVKSEMTLKALTASSSKSAMDHKDGDVPEGDGNPVVEPASTTTEISDKPSENAEPIQSVSPGDDPSPTTVDTEGHAEQAVEGAAPVSPDLQTDVREQNHSGQSGTVIAPTGEEEETREGEEGPDDQKASSDHLPVVTPAEDPS</sequence>
<proteinExistence type="predicted"/>
<gene>
    <name evidence="5" type="ORF">VP01_3436g2</name>
</gene>
<dbReference type="GO" id="GO:0005737">
    <property type="term" value="C:cytoplasm"/>
    <property type="evidence" value="ECO:0007669"/>
    <property type="project" value="TreeGrafter"/>
</dbReference>
<dbReference type="PANTHER" id="PTHR22741">
    <property type="entry name" value="P140CAP/SNIP-RELATED"/>
    <property type="match status" value="1"/>
</dbReference>
<feature type="region of interest" description="Disordered" evidence="3">
    <location>
        <begin position="139"/>
        <end position="164"/>
    </location>
</feature>
<dbReference type="Gene3D" id="1.20.58.1540">
    <property type="entry name" value="Actin interacting protein 3, C-terminal domain"/>
    <property type="match status" value="1"/>
</dbReference>
<feature type="domain" description="Actin interacting protein 3 C-terminal" evidence="4">
    <location>
        <begin position="169"/>
        <end position="634"/>
    </location>
</feature>
<evidence type="ECO:0000259" key="4">
    <source>
        <dbReference type="SMART" id="SM00806"/>
    </source>
</evidence>
<dbReference type="STRING" id="27349.A0A0L6UWD6"/>
<dbReference type="VEuPathDB" id="FungiDB:VP01_3436g2"/>
<keyword evidence="1 2" id="KW-0175">Coiled coil</keyword>
<accession>A0A0L6UWD6</accession>
<feature type="compositionally biased region" description="Polar residues" evidence="3">
    <location>
        <begin position="84"/>
        <end position="94"/>
    </location>
</feature>
<feature type="region of interest" description="Disordered" evidence="3">
    <location>
        <begin position="63"/>
        <end position="117"/>
    </location>
</feature>
<evidence type="ECO:0000256" key="3">
    <source>
        <dbReference type="SAM" id="MobiDB-lite"/>
    </source>
</evidence>
<dbReference type="GO" id="GO:0030010">
    <property type="term" value="P:establishment of cell polarity"/>
    <property type="evidence" value="ECO:0007669"/>
    <property type="project" value="TreeGrafter"/>
</dbReference>
<organism evidence="5 6">
    <name type="scientific">Puccinia sorghi</name>
    <dbReference type="NCBI Taxonomy" id="27349"/>
    <lineage>
        <taxon>Eukaryota</taxon>
        <taxon>Fungi</taxon>
        <taxon>Dikarya</taxon>
        <taxon>Basidiomycota</taxon>
        <taxon>Pucciniomycotina</taxon>
        <taxon>Pucciniomycetes</taxon>
        <taxon>Pucciniales</taxon>
        <taxon>Pucciniaceae</taxon>
        <taxon>Puccinia</taxon>
    </lineage>
</organism>
<evidence type="ECO:0000256" key="1">
    <source>
        <dbReference type="ARBA" id="ARBA00023054"/>
    </source>
</evidence>
<feature type="coiled-coil region" evidence="2">
    <location>
        <begin position="415"/>
        <end position="475"/>
    </location>
</feature>
<dbReference type="PANTHER" id="PTHR22741:SF10">
    <property type="entry name" value="COILED-COIL DOMAIN-CONTAINING PROTEIN CG32809"/>
    <property type="match status" value="1"/>
</dbReference>
<protein>
    <recommendedName>
        <fullName evidence="4">Actin interacting protein 3 C-terminal domain-containing protein</fullName>
    </recommendedName>
</protein>
<dbReference type="GO" id="GO:0005519">
    <property type="term" value="F:cytoskeletal regulatory protein binding"/>
    <property type="evidence" value="ECO:0007669"/>
    <property type="project" value="InterPro"/>
</dbReference>
<reference evidence="5 6" key="1">
    <citation type="submission" date="2015-08" db="EMBL/GenBank/DDBJ databases">
        <title>Next Generation Sequencing and Analysis of the Genome of Puccinia sorghi L Schw, the Causal Agent of Maize Common Rust.</title>
        <authorList>
            <person name="Rochi L."/>
            <person name="Burguener G."/>
            <person name="Darino M."/>
            <person name="Turjanski A."/>
            <person name="Kreff E."/>
            <person name="Dieguez M.J."/>
            <person name="Sacco F."/>
        </authorList>
    </citation>
    <scope>NUCLEOTIDE SEQUENCE [LARGE SCALE GENOMIC DNA]</scope>
    <source>
        <strain evidence="5 6">RO10H11247</strain>
    </source>
</reference>
<dbReference type="InterPro" id="IPR005613">
    <property type="entry name" value="AIP3_C"/>
</dbReference>
<dbReference type="Pfam" id="PF03915">
    <property type="entry name" value="AIP3"/>
    <property type="match status" value="1"/>
</dbReference>
<dbReference type="InterPro" id="IPR022782">
    <property type="entry name" value="AIP3-like_C"/>
</dbReference>
<keyword evidence="6" id="KW-1185">Reference proteome</keyword>
<dbReference type="SMART" id="SM00806">
    <property type="entry name" value="AIP3"/>
    <property type="match status" value="1"/>
</dbReference>
<name>A0A0L6UWD6_9BASI</name>
<dbReference type="Proteomes" id="UP000037035">
    <property type="component" value="Unassembled WGS sequence"/>
</dbReference>
<dbReference type="GO" id="GO:0051286">
    <property type="term" value="C:cell tip"/>
    <property type="evidence" value="ECO:0007669"/>
    <property type="project" value="TreeGrafter"/>
</dbReference>
<feature type="region of interest" description="Disordered" evidence="3">
    <location>
        <begin position="641"/>
        <end position="772"/>
    </location>
</feature>
<feature type="region of interest" description="Disordered" evidence="3">
    <location>
        <begin position="267"/>
        <end position="344"/>
    </location>
</feature>
<feature type="compositionally biased region" description="Polar residues" evidence="3">
    <location>
        <begin position="301"/>
        <end position="322"/>
    </location>
</feature>
<dbReference type="EMBL" id="LAVV01008431">
    <property type="protein sequence ID" value="KNZ52824.1"/>
    <property type="molecule type" value="Genomic_DNA"/>
</dbReference>
<evidence type="ECO:0000313" key="5">
    <source>
        <dbReference type="EMBL" id="KNZ52824.1"/>
    </source>
</evidence>
<feature type="compositionally biased region" description="Polar residues" evidence="3">
    <location>
        <begin position="684"/>
        <end position="700"/>
    </location>
</feature>
<dbReference type="AlphaFoldDB" id="A0A0L6UWD6"/>
<evidence type="ECO:0000313" key="6">
    <source>
        <dbReference type="Proteomes" id="UP000037035"/>
    </source>
</evidence>
<feature type="compositionally biased region" description="Acidic residues" evidence="3">
    <location>
        <begin position="740"/>
        <end position="752"/>
    </location>
</feature>
<evidence type="ECO:0000256" key="2">
    <source>
        <dbReference type="SAM" id="Coils"/>
    </source>
</evidence>